<name>A0A7T8KAA9_CALRO</name>
<dbReference type="AlphaFoldDB" id="A0A7T8KAA9"/>
<proteinExistence type="predicted"/>
<gene>
    <name evidence="1" type="ORF">FKW44_004994</name>
</gene>
<dbReference type="EMBL" id="CP045892">
    <property type="protein sequence ID" value="QQP52752.1"/>
    <property type="molecule type" value="Genomic_DNA"/>
</dbReference>
<feature type="non-terminal residue" evidence="1">
    <location>
        <position position="49"/>
    </location>
</feature>
<evidence type="ECO:0000313" key="2">
    <source>
        <dbReference type="Proteomes" id="UP000595437"/>
    </source>
</evidence>
<reference evidence="2" key="1">
    <citation type="submission" date="2021-01" db="EMBL/GenBank/DDBJ databases">
        <title>Caligus Genome Assembly.</title>
        <authorList>
            <person name="Gallardo-Escarate C."/>
        </authorList>
    </citation>
    <scope>NUCLEOTIDE SEQUENCE [LARGE SCALE GENOMIC DNA]</scope>
</reference>
<sequence>IQQLSQDVEQDVFLPKRRKKVDTAKQEVERYLADDSEGLDMILAYRRVK</sequence>
<dbReference type="Proteomes" id="UP000595437">
    <property type="component" value="Chromosome 3"/>
</dbReference>
<evidence type="ECO:0000313" key="1">
    <source>
        <dbReference type="EMBL" id="QQP52752.1"/>
    </source>
</evidence>
<protein>
    <submittedName>
        <fullName evidence="1">Uncharacterized protein</fullName>
    </submittedName>
</protein>
<keyword evidence="2" id="KW-1185">Reference proteome</keyword>
<feature type="non-terminal residue" evidence="1">
    <location>
        <position position="1"/>
    </location>
</feature>
<accession>A0A7T8KAA9</accession>
<organism evidence="1 2">
    <name type="scientific">Caligus rogercresseyi</name>
    <name type="common">Sea louse</name>
    <dbReference type="NCBI Taxonomy" id="217165"/>
    <lineage>
        <taxon>Eukaryota</taxon>
        <taxon>Metazoa</taxon>
        <taxon>Ecdysozoa</taxon>
        <taxon>Arthropoda</taxon>
        <taxon>Crustacea</taxon>
        <taxon>Multicrustacea</taxon>
        <taxon>Hexanauplia</taxon>
        <taxon>Copepoda</taxon>
        <taxon>Siphonostomatoida</taxon>
        <taxon>Caligidae</taxon>
        <taxon>Caligus</taxon>
    </lineage>
</organism>